<evidence type="ECO:0000313" key="11">
    <source>
        <dbReference type="EMBL" id="MBN2953706.1"/>
    </source>
</evidence>
<dbReference type="PANTHER" id="PTHR45754:SF3">
    <property type="entry name" value="METHYLENETETRAHYDROFOLATE REDUCTASE (NADPH)"/>
    <property type="match status" value="1"/>
</dbReference>
<organism evidence="10 15">
    <name type="scientific">Fusicatenibacter saccharivorans</name>
    <dbReference type="NCBI Taxonomy" id="1150298"/>
    <lineage>
        <taxon>Bacteria</taxon>
        <taxon>Bacillati</taxon>
        <taxon>Bacillota</taxon>
        <taxon>Clostridia</taxon>
        <taxon>Lachnospirales</taxon>
        <taxon>Lachnospiraceae</taxon>
        <taxon>Fusicatenibacter</taxon>
    </lineage>
</organism>
<dbReference type="STRING" id="1150298.ERS852406_00717"/>
<dbReference type="InterPro" id="IPR029041">
    <property type="entry name" value="FAD-linked_oxidoreductase-like"/>
</dbReference>
<dbReference type="EMBL" id="JAFHBD010000037">
    <property type="protein sequence ID" value="MBN2953706.1"/>
    <property type="molecule type" value="Genomic_DNA"/>
</dbReference>
<evidence type="ECO:0000256" key="5">
    <source>
        <dbReference type="ARBA" id="ARBA00022827"/>
    </source>
</evidence>
<gene>
    <name evidence="10" type="primary">metF</name>
    <name evidence="9" type="ORF">ERS852406_00717</name>
    <name evidence="10" type="ORF">ERS852498_01716</name>
    <name evidence="13" type="ORF">G5B05_00080</name>
    <name evidence="11" type="ORF">JTJ23_08950</name>
    <name evidence="12" type="ORF">L0N21_02745</name>
</gene>
<dbReference type="GO" id="GO:0009086">
    <property type="term" value="P:methionine biosynthetic process"/>
    <property type="evidence" value="ECO:0007669"/>
    <property type="project" value="TreeGrafter"/>
</dbReference>
<evidence type="ECO:0000256" key="2">
    <source>
        <dbReference type="ARBA" id="ARBA00004777"/>
    </source>
</evidence>
<dbReference type="GO" id="GO:0071949">
    <property type="term" value="F:FAD binding"/>
    <property type="evidence" value="ECO:0007669"/>
    <property type="project" value="TreeGrafter"/>
</dbReference>
<dbReference type="EMBL" id="JAKNFS010000003">
    <property type="protein sequence ID" value="MCG4764443.1"/>
    <property type="molecule type" value="Genomic_DNA"/>
</dbReference>
<dbReference type="CDD" id="cd00537">
    <property type="entry name" value="MTHFR"/>
    <property type="match status" value="1"/>
</dbReference>
<comment type="similarity">
    <text evidence="3 8">Belongs to the methylenetetrahydrofolate reductase family.</text>
</comment>
<evidence type="ECO:0000256" key="4">
    <source>
        <dbReference type="ARBA" id="ARBA00022630"/>
    </source>
</evidence>
<dbReference type="OrthoDB" id="9812555at2"/>
<dbReference type="Pfam" id="PF02219">
    <property type="entry name" value="MTHFR"/>
    <property type="match status" value="1"/>
</dbReference>
<dbReference type="EMBL" id="CZAL01000008">
    <property type="protein sequence ID" value="CUP31387.1"/>
    <property type="molecule type" value="Genomic_DNA"/>
</dbReference>
<protein>
    <recommendedName>
        <fullName evidence="8">Methylenetetrahydrofolate reductase</fullName>
    </recommendedName>
</protein>
<comment type="catalytic activity">
    <reaction evidence="7">
        <text>(6S)-5-methyl-5,6,7,8-tetrahydrofolate + NAD(+) = (6R)-5,10-methylene-5,6,7,8-tetrahydrofolate + NADH + H(+)</text>
        <dbReference type="Rhea" id="RHEA:19821"/>
        <dbReference type="ChEBI" id="CHEBI:15378"/>
        <dbReference type="ChEBI" id="CHEBI:15636"/>
        <dbReference type="ChEBI" id="CHEBI:18608"/>
        <dbReference type="ChEBI" id="CHEBI:57540"/>
        <dbReference type="ChEBI" id="CHEBI:57945"/>
        <dbReference type="EC" id="1.5.1.54"/>
    </reaction>
    <physiologicalReaction direction="right-to-left" evidence="7">
        <dbReference type="Rhea" id="RHEA:19823"/>
    </physiologicalReaction>
</comment>
<dbReference type="GO" id="GO:0035999">
    <property type="term" value="P:tetrahydrofolate interconversion"/>
    <property type="evidence" value="ECO:0007669"/>
    <property type="project" value="UniProtKB-UniPathway"/>
</dbReference>
<evidence type="ECO:0000313" key="14">
    <source>
        <dbReference type="Proteomes" id="UP000095706"/>
    </source>
</evidence>
<comment type="pathway">
    <text evidence="2 8">One-carbon metabolism; tetrahydrofolate interconversion.</text>
</comment>
<dbReference type="SUPFAM" id="SSF51730">
    <property type="entry name" value="FAD-linked oxidoreductase"/>
    <property type="match status" value="1"/>
</dbReference>
<keyword evidence="6 8" id="KW-0560">Oxidoreductase</keyword>
<dbReference type="Proteomes" id="UP000095709">
    <property type="component" value="Unassembled WGS sequence"/>
</dbReference>
<proteinExistence type="inferred from homology"/>
<evidence type="ECO:0000313" key="16">
    <source>
        <dbReference type="Proteomes" id="UP000768180"/>
    </source>
</evidence>
<reference evidence="13" key="3">
    <citation type="submission" date="2020-02" db="EMBL/GenBank/DDBJ databases">
        <authorList>
            <person name="Littmann E."/>
            <person name="Sorbara M."/>
        </authorList>
    </citation>
    <scope>NUCLEOTIDE SEQUENCE</scope>
    <source>
        <strain evidence="13">MSK.14.54</strain>
    </source>
</reference>
<evidence type="ECO:0000256" key="6">
    <source>
        <dbReference type="ARBA" id="ARBA00023002"/>
    </source>
</evidence>
<dbReference type="RefSeq" id="WP_022462431.1">
    <property type="nucleotide sequence ID" value="NZ_CABJFB010000001.1"/>
</dbReference>
<dbReference type="GO" id="GO:0005829">
    <property type="term" value="C:cytosol"/>
    <property type="evidence" value="ECO:0007669"/>
    <property type="project" value="TreeGrafter"/>
</dbReference>
<dbReference type="InterPro" id="IPR003171">
    <property type="entry name" value="Mehydrof_redctse-like"/>
</dbReference>
<dbReference type="Gene3D" id="3.20.20.220">
    <property type="match status" value="1"/>
</dbReference>
<name>A0A174LFN7_9FIRM</name>
<dbReference type="EMBL" id="CYYV01000003">
    <property type="protein sequence ID" value="CUN80525.1"/>
    <property type="molecule type" value="Genomic_DNA"/>
</dbReference>
<dbReference type="Proteomes" id="UP000095706">
    <property type="component" value="Unassembled WGS sequence"/>
</dbReference>
<reference evidence="14 15" key="1">
    <citation type="submission" date="2015-09" db="EMBL/GenBank/DDBJ databases">
        <authorList>
            <consortium name="Pathogen Informatics"/>
        </authorList>
    </citation>
    <scope>NUCLEOTIDE SEQUENCE [LARGE SCALE GENOMIC DNA]</scope>
    <source>
        <strain evidence="9 14">2789STDY5608849</strain>
        <strain evidence="10 15">2789STDY5834885</strain>
    </source>
</reference>
<keyword evidence="4 8" id="KW-0285">Flavoprotein</keyword>
<accession>A0A174LFN7</accession>
<evidence type="ECO:0000313" key="9">
    <source>
        <dbReference type="EMBL" id="CUN80525.1"/>
    </source>
</evidence>
<dbReference type="Proteomes" id="UP001199915">
    <property type="component" value="Unassembled WGS sequence"/>
</dbReference>
<reference evidence="13 16" key="2">
    <citation type="journal article" date="2020" name="Cell Host Microbe">
        <title>Functional and Genomic Variation between Human-Derived Isolates of Lachnospiraceae Reveals Inter- and Intra-Species Diversity.</title>
        <authorList>
            <person name="Sorbara M.T."/>
            <person name="Littmann E.R."/>
            <person name="Fontana E."/>
            <person name="Moody T.U."/>
            <person name="Kohout C.E."/>
            <person name="Gjonbalaj M."/>
            <person name="Eaton V."/>
            <person name="Seok R."/>
            <person name="Leiner I.M."/>
            <person name="Pamer E.G."/>
        </authorList>
    </citation>
    <scope>NUCLEOTIDE SEQUENCE [LARGE SCALE GENOMIC DNA]</scope>
    <source>
        <strain evidence="13 16">MSK.14.54</strain>
    </source>
</reference>
<evidence type="ECO:0000256" key="1">
    <source>
        <dbReference type="ARBA" id="ARBA00001974"/>
    </source>
</evidence>
<dbReference type="PANTHER" id="PTHR45754">
    <property type="entry name" value="METHYLENETETRAHYDROFOLATE REDUCTASE"/>
    <property type="match status" value="1"/>
</dbReference>
<dbReference type="EMBL" id="JAAITQ010000001">
    <property type="protein sequence ID" value="NSE14849.1"/>
    <property type="molecule type" value="Genomic_DNA"/>
</dbReference>
<evidence type="ECO:0000313" key="10">
    <source>
        <dbReference type="EMBL" id="CUP31387.1"/>
    </source>
</evidence>
<keyword evidence="5 8" id="KW-0274">FAD</keyword>
<dbReference type="Proteomes" id="UP000737612">
    <property type="component" value="Unassembled WGS sequence"/>
</dbReference>
<dbReference type="UniPathway" id="UPA00193"/>
<dbReference type="GO" id="GO:0106312">
    <property type="term" value="F:methylenetetrahydrofolate reductase (NADH) activity"/>
    <property type="evidence" value="ECO:0007669"/>
    <property type="project" value="UniProtKB-EC"/>
</dbReference>
<evidence type="ECO:0000313" key="13">
    <source>
        <dbReference type="EMBL" id="NSE14849.1"/>
    </source>
</evidence>
<comment type="cofactor">
    <cofactor evidence="1 8">
        <name>FAD</name>
        <dbReference type="ChEBI" id="CHEBI:57692"/>
    </cofactor>
</comment>
<evidence type="ECO:0000256" key="7">
    <source>
        <dbReference type="ARBA" id="ARBA00048628"/>
    </source>
</evidence>
<evidence type="ECO:0000313" key="15">
    <source>
        <dbReference type="Proteomes" id="UP000095709"/>
    </source>
</evidence>
<sequence length="310" mass="34678">MKLSEEMKNKTLLSFELFPPKTEKGLQNLPGTIDHLMKYNPSYISCTYGAGGGNVGANREVCQMIKNAGTTPVTHFTVIKNTKEGIKEQLDQYLADGVDHMLALRGDIPLGETTTCGDFDYATDLVKFVRDTYGDKFEIAVAGSPEGHISCRSLESDIAVLKQKQDNGADYIMTQLCWDMEQFKYWLDAIRKAGITMPVDVGVMPILDQAATINMALSRNGCVMDRELSRMISRHWLFPNPFAAKDAEGKPFDVFYDKKVAEFKEEGIEYTVKQIDAYRALGVNGIHLYALNKWKDVSEIIDRSGLCTLV</sequence>
<reference evidence="11" key="4">
    <citation type="submission" date="2021-02" db="EMBL/GenBank/DDBJ databases">
        <title>Metagenome-assembled genomes from human diarrheal sample B26.</title>
        <authorList>
            <person name="Ateba T.P."/>
            <person name="Alayande K.A."/>
            <person name="Mwanza M."/>
        </authorList>
    </citation>
    <scope>NUCLEOTIDE SEQUENCE</scope>
    <source>
        <strain evidence="11">06WH</strain>
    </source>
</reference>
<evidence type="ECO:0000256" key="8">
    <source>
        <dbReference type="RuleBase" id="RU003862"/>
    </source>
</evidence>
<evidence type="ECO:0000256" key="3">
    <source>
        <dbReference type="ARBA" id="ARBA00006743"/>
    </source>
</evidence>
<keyword evidence="16" id="KW-1185">Reference proteome</keyword>
<reference evidence="12" key="5">
    <citation type="submission" date="2022-01" db="EMBL/GenBank/DDBJ databases">
        <title>Collection of gut derived symbiotic bacterial strains cultured from healthy donors.</title>
        <authorList>
            <person name="Lin H."/>
            <person name="Kohout C."/>
            <person name="Waligurski E."/>
            <person name="Pamer E.G."/>
        </authorList>
    </citation>
    <scope>NUCLEOTIDE SEQUENCE</scope>
    <source>
        <strain evidence="12">DFI.5.49</strain>
    </source>
</reference>
<evidence type="ECO:0000313" key="12">
    <source>
        <dbReference type="EMBL" id="MCG4764443.1"/>
    </source>
</evidence>
<dbReference type="AlphaFoldDB" id="A0A174LFN7"/>
<dbReference type="Proteomes" id="UP000768180">
    <property type="component" value="Unassembled WGS sequence"/>
</dbReference>